<organism evidence="7 8">
    <name type="scientific">Ruminococcus gauvreauii</name>
    <dbReference type="NCBI Taxonomy" id="438033"/>
    <lineage>
        <taxon>Bacteria</taxon>
        <taxon>Bacillati</taxon>
        <taxon>Bacillota</taxon>
        <taxon>Clostridia</taxon>
        <taxon>Eubacteriales</taxon>
        <taxon>Oscillospiraceae</taxon>
        <taxon>Ruminococcus</taxon>
    </lineage>
</organism>
<feature type="transmembrane region" description="Helical" evidence="6">
    <location>
        <begin position="472"/>
        <end position="491"/>
    </location>
</feature>
<feature type="transmembrane region" description="Helical" evidence="6">
    <location>
        <begin position="448"/>
        <end position="466"/>
    </location>
</feature>
<feature type="transmembrane region" description="Helical" evidence="6">
    <location>
        <begin position="210"/>
        <end position="232"/>
    </location>
</feature>
<proteinExistence type="predicted"/>
<dbReference type="RefSeq" id="WP_028530100.1">
    <property type="nucleotide sequence ID" value="NZ_CABLBR010000043.1"/>
</dbReference>
<dbReference type="InterPro" id="IPR002797">
    <property type="entry name" value="Polysacc_synth"/>
</dbReference>
<evidence type="ECO:0000256" key="6">
    <source>
        <dbReference type="SAM" id="Phobius"/>
    </source>
</evidence>
<dbReference type="PANTHER" id="PTHR30250">
    <property type="entry name" value="PST FAMILY PREDICTED COLANIC ACID TRANSPORTER"/>
    <property type="match status" value="1"/>
</dbReference>
<feature type="transmembrane region" description="Helical" evidence="6">
    <location>
        <begin position="415"/>
        <end position="436"/>
    </location>
</feature>
<keyword evidence="3 6" id="KW-0812">Transmembrane</keyword>
<feature type="transmembrane region" description="Helical" evidence="6">
    <location>
        <begin position="389"/>
        <end position="409"/>
    </location>
</feature>
<keyword evidence="5 6" id="KW-0472">Membrane</keyword>
<gene>
    <name evidence="7" type="ORF">NQ502_16960</name>
</gene>
<dbReference type="Pfam" id="PF01943">
    <property type="entry name" value="Polysacc_synt"/>
    <property type="match status" value="1"/>
</dbReference>
<keyword evidence="4 6" id="KW-1133">Transmembrane helix</keyword>
<feature type="transmembrane region" description="Helical" evidence="6">
    <location>
        <begin position="50"/>
        <end position="73"/>
    </location>
</feature>
<feature type="transmembrane region" description="Helical" evidence="6">
    <location>
        <begin position="244"/>
        <end position="266"/>
    </location>
</feature>
<dbReference type="Proteomes" id="UP001060164">
    <property type="component" value="Chromosome"/>
</dbReference>
<sequence length="503" mass="57718">MGYDIKIDYGDKCCLTIVAYLRVAFFRYIRQKSQGDKMESTNKKALKSGLWYTVSNFFVRSIGFLTTPIFTRLLTHSEYGAYNNYTSWLAIITIFVTLNLESTLISARFDYKDKFDEYILSVLALSCLSAFSWFILLNIFSNQTESFLGLERTYINAMLLYLMFLPAINLFQARERYYYEYKKTVITSLILAVGTAFISVLLVITMDDKLTGRIIGSVIPTVIIGLIFYLYFIRKGKKIKIEYWRYALPICLPYIPHLLSMTLLNSTDRIMIKHWCGDEATALYSLAYNCGTLVTMFLTSLNSAFSPWLGEKLSEKKYSEVREFSKKYICAFLFLAIGVMIIAPEILLILGGKSYLEAIYVMAPVSMGCICQFLYTLFVNVEQFKKKTIGMAIASAIAASVNLLLNWIFIPRYGYLAAAYTTLVGYLHLLCIHMFLVYRLKLSIVYSYRFVACSFVGAFVTMIIITMSYNNVIIHCIAITLYCILALCLILKNKSKINRFLKR</sequence>
<feature type="transmembrane region" description="Helical" evidence="6">
    <location>
        <begin position="185"/>
        <end position="204"/>
    </location>
</feature>
<evidence type="ECO:0000256" key="3">
    <source>
        <dbReference type="ARBA" id="ARBA00022692"/>
    </source>
</evidence>
<feature type="transmembrane region" description="Helical" evidence="6">
    <location>
        <begin position="358"/>
        <end position="377"/>
    </location>
</feature>
<dbReference type="EMBL" id="CP102290">
    <property type="protein sequence ID" value="UWP59037.1"/>
    <property type="molecule type" value="Genomic_DNA"/>
</dbReference>
<accession>A0ABY5VFE7</accession>
<dbReference type="PANTHER" id="PTHR30250:SF11">
    <property type="entry name" value="O-ANTIGEN TRANSPORTER-RELATED"/>
    <property type="match status" value="1"/>
</dbReference>
<evidence type="ECO:0000256" key="4">
    <source>
        <dbReference type="ARBA" id="ARBA00022989"/>
    </source>
</evidence>
<keyword evidence="2" id="KW-1003">Cell membrane</keyword>
<keyword evidence="8" id="KW-1185">Reference proteome</keyword>
<reference evidence="7" key="1">
    <citation type="journal article" date="2022" name="Cell">
        <title>Design, construction, and in vivo augmentation of a complex gut microbiome.</title>
        <authorList>
            <person name="Cheng A.G."/>
            <person name="Ho P.Y."/>
            <person name="Aranda-Diaz A."/>
            <person name="Jain S."/>
            <person name="Yu F.B."/>
            <person name="Meng X."/>
            <person name="Wang M."/>
            <person name="Iakiviak M."/>
            <person name="Nagashima K."/>
            <person name="Zhao A."/>
            <person name="Murugkar P."/>
            <person name="Patil A."/>
            <person name="Atabakhsh K."/>
            <person name="Weakley A."/>
            <person name="Yan J."/>
            <person name="Brumbaugh A.R."/>
            <person name="Higginbottom S."/>
            <person name="Dimas A."/>
            <person name="Shiver A.L."/>
            <person name="Deutschbauer A."/>
            <person name="Neff N."/>
            <person name="Sonnenburg J.L."/>
            <person name="Huang K.C."/>
            <person name="Fischbach M.A."/>
        </authorList>
    </citation>
    <scope>NUCLEOTIDE SEQUENCE</scope>
    <source>
        <strain evidence="7">DSM 19829</strain>
    </source>
</reference>
<name>A0ABY5VFE7_9FIRM</name>
<dbReference type="InterPro" id="IPR050833">
    <property type="entry name" value="Poly_Biosynth_Transport"/>
</dbReference>
<evidence type="ECO:0000256" key="1">
    <source>
        <dbReference type="ARBA" id="ARBA00004651"/>
    </source>
</evidence>
<protein>
    <submittedName>
        <fullName evidence="7">Oligosaccharide flippase family protein</fullName>
    </submittedName>
</protein>
<evidence type="ECO:0000256" key="5">
    <source>
        <dbReference type="ARBA" id="ARBA00023136"/>
    </source>
</evidence>
<feature type="transmembrane region" description="Helical" evidence="6">
    <location>
        <begin position="118"/>
        <end position="141"/>
    </location>
</feature>
<comment type="subcellular location">
    <subcellularLocation>
        <location evidence="1">Cell membrane</location>
        <topology evidence="1">Multi-pass membrane protein</topology>
    </subcellularLocation>
</comment>
<feature type="transmembrane region" description="Helical" evidence="6">
    <location>
        <begin position="85"/>
        <end position="106"/>
    </location>
</feature>
<evidence type="ECO:0000313" key="7">
    <source>
        <dbReference type="EMBL" id="UWP59037.1"/>
    </source>
</evidence>
<feature type="transmembrane region" description="Helical" evidence="6">
    <location>
        <begin position="153"/>
        <end position="173"/>
    </location>
</feature>
<evidence type="ECO:0000256" key="2">
    <source>
        <dbReference type="ARBA" id="ARBA00022475"/>
    </source>
</evidence>
<feature type="transmembrane region" description="Helical" evidence="6">
    <location>
        <begin position="286"/>
        <end position="309"/>
    </location>
</feature>
<evidence type="ECO:0000313" key="8">
    <source>
        <dbReference type="Proteomes" id="UP001060164"/>
    </source>
</evidence>
<feature type="transmembrane region" description="Helical" evidence="6">
    <location>
        <begin position="329"/>
        <end position="352"/>
    </location>
</feature>